<dbReference type="OrthoDB" id="9801056at2"/>
<accession>A0A562I1G2</accession>
<protein>
    <submittedName>
        <fullName evidence="2">Nucleoside-diphosphate-sugar epimerase</fullName>
    </submittedName>
</protein>
<dbReference type="PANTHER" id="PTHR48079:SF6">
    <property type="entry name" value="NAD(P)-BINDING DOMAIN-CONTAINING PROTEIN-RELATED"/>
    <property type="match status" value="1"/>
</dbReference>
<dbReference type="GO" id="GO:0005737">
    <property type="term" value="C:cytoplasm"/>
    <property type="evidence" value="ECO:0007669"/>
    <property type="project" value="TreeGrafter"/>
</dbReference>
<evidence type="ECO:0000259" key="1">
    <source>
        <dbReference type="Pfam" id="PF01370"/>
    </source>
</evidence>
<name>A0A562I1G2_9GAMM</name>
<dbReference type="Gene3D" id="3.40.50.720">
    <property type="entry name" value="NAD(P)-binding Rossmann-like Domain"/>
    <property type="match status" value="1"/>
</dbReference>
<dbReference type="InterPro" id="IPR036291">
    <property type="entry name" value="NAD(P)-bd_dom_sf"/>
</dbReference>
<dbReference type="CDD" id="cd05232">
    <property type="entry name" value="UDP_G4E_4_SDR_e"/>
    <property type="match status" value="1"/>
</dbReference>
<keyword evidence="3" id="KW-1185">Reference proteome</keyword>
<dbReference type="EMBL" id="VLKG01000008">
    <property type="protein sequence ID" value="TWH64656.1"/>
    <property type="molecule type" value="Genomic_DNA"/>
</dbReference>
<dbReference type="Proteomes" id="UP000319627">
    <property type="component" value="Unassembled WGS sequence"/>
</dbReference>
<dbReference type="AlphaFoldDB" id="A0A562I1G2"/>
<dbReference type="GO" id="GO:0004029">
    <property type="term" value="F:aldehyde dehydrogenase (NAD+) activity"/>
    <property type="evidence" value="ECO:0007669"/>
    <property type="project" value="TreeGrafter"/>
</dbReference>
<comment type="caution">
    <text evidence="2">The sequence shown here is derived from an EMBL/GenBank/DDBJ whole genome shotgun (WGS) entry which is preliminary data.</text>
</comment>
<sequence length="320" mass="35533">MRIVLTGASGFVGQALLQALESEHEVTACVRNLTSALRAFDKRSSMVLARMEPDQDWREILTGQQLVVHCAARVHMLNDRVTDAHADYQRINVEGTLNLARQAAQAGVKRFIFLSSIKVNGEYSEPGHPLAADDLPAPQDAYGRSKLEAEQQLLALAQQTGLEVVIIRPVLIYGAGVKANLHRLMQWVYRGIPLPFASIENQRSLLAMDNLVDLVQVCLSHPAAANQIFLASDGRDVSTPELVQYMAQALNRPARLWSMPVFVFKAMAWSLGRQALAQRLCGSLQVDISKTCSLLNWRPRPMPHHTWQCMAQTFLESSNA</sequence>
<dbReference type="InterPro" id="IPR001509">
    <property type="entry name" value="Epimerase_deHydtase"/>
</dbReference>
<dbReference type="PANTHER" id="PTHR48079">
    <property type="entry name" value="PROTEIN YEEZ"/>
    <property type="match status" value="1"/>
</dbReference>
<dbReference type="SUPFAM" id="SSF51735">
    <property type="entry name" value="NAD(P)-binding Rossmann-fold domains"/>
    <property type="match status" value="1"/>
</dbReference>
<dbReference type="RefSeq" id="WP_144572025.1">
    <property type="nucleotide sequence ID" value="NZ_VLKG01000008.1"/>
</dbReference>
<dbReference type="InterPro" id="IPR051783">
    <property type="entry name" value="NAD(P)-dependent_oxidoreduct"/>
</dbReference>
<reference evidence="2 3" key="1">
    <citation type="submission" date="2019-07" db="EMBL/GenBank/DDBJ databases">
        <title>Genomic Encyclopedia of Type Strains, Phase I: the one thousand microbial genomes (KMG-I) project.</title>
        <authorList>
            <person name="Kyrpides N."/>
        </authorList>
    </citation>
    <scope>NUCLEOTIDE SEQUENCE [LARGE SCALE GENOMIC DNA]</scope>
    <source>
        <strain evidence="2 3">DSM 375</strain>
    </source>
</reference>
<evidence type="ECO:0000313" key="3">
    <source>
        <dbReference type="Proteomes" id="UP000319627"/>
    </source>
</evidence>
<proteinExistence type="predicted"/>
<dbReference type="Pfam" id="PF01370">
    <property type="entry name" value="Epimerase"/>
    <property type="match status" value="1"/>
</dbReference>
<feature type="domain" description="NAD-dependent epimerase/dehydratase" evidence="1">
    <location>
        <begin position="3"/>
        <end position="225"/>
    </location>
</feature>
<organism evidence="2 3">
    <name type="scientific">Azomonas agilis</name>
    <dbReference type="NCBI Taxonomy" id="116849"/>
    <lineage>
        <taxon>Bacteria</taxon>
        <taxon>Pseudomonadati</taxon>
        <taxon>Pseudomonadota</taxon>
        <taxon>Gammaproteobacteria</taxon>
        <taxon>Pseudomonadales</taxon>
        <taxon>Pseudomonadaceae</taxon>
        <taxon>Azomonas</taxon>
    </lineage>
</organism>
<gene>
    <name evidence="2" type="ORF">LX59_02327</name>
</gene>
<evidence type="ECO:0000313" key="2">
    <source>
        <dbReference type="EMBL" id="TWH64656.1"/>
    </source>
</evidence>